<comment type="similarity">
    <text evidence="1">Belongs to the Gfo/Idh/MocA family.</text>
</comment>
<dbReference type="Gene3D" id="3.30.360.10">
    <property type="entry name" value="Dihydrodipicolinate Reductase, domain 2"/>
    <property type="match status" value="1"/>
</dbReference>
<organism evidence="5 6">
    <name type="scientific">Pseudarcicella hirudinis</name>
    <dbReference type="NCBI Taxonomy" id="1079859"/>
    <lineage>
        <taxon>Bacteria</taxon>
        <taxon>Pseudomonadati</taxon>
        <taxon>Bacteroidota</taxon>
        <taxon>Cytophagia</taxon>
        <taxon>Cytophagales</taxon>
        <taxon>Flectobacillaceae</taxon>
        <taxon>Pseudarcicella</taxon>
    </lineage>
</organism>
<reference evidence="5 6" key="1">
    <citation type="submission" date="2016-10" db="EMBL/GenBank/DDBJ databases">
        <authorList>
            <person name="de Groot N.N."/>
        </authorList>
    </citation>
    <scope>NUCLEOTIDE SEQUENCE [LARGE SCALE GENOMIC DNA]</scope>
    <source>
        <strain evidence="6">E92,LMG 26720,CCM 7988</strain>
    </source>
</reference>
<dbReference type="PANTHER" id="PTHR42840">
    <property type="entry name" value="NAD(P)-BINDING ROSSMANN-FOLD SUPERFAMILY PROTEIN-RELATED"/>
    <property type="match status" value="1"/>
</dbReference>
<dbReference type="AlphaFoldDB" id="A0A1I5TF40"/>
<dbReference type="SUPFAM" id="SSF55347">
    <property type="entry name" value="Glyceraldehyde-3-phosphate dehydrogenase-like, C-terminal domain"/>
    <property type="match status" value="1"/>
</dbReference>
<protein>
    <submittedName>
        <fullName evidence="5">Myo-inositol 2-dehydrogenase / D-chiro-inositol 1-dehydrogenase</fullName>
    </submittedName>
</protein>
<evidence type="ECO:0000256" key="1">
    <source>
        <dbReference type="ARBA" id="ARBA00010928"/>
    </source>
</evidence>
<sequence length="346" mass="37854">MAKNLKIGLIGLGRIGQIHLTNLINHIPGAEVIIASDVSPQSHEFALKAGVPRVTFEAEEVLNHPDVEAVIICSPTPFHVPYTVQAARAKKHIFCEKPLDTSIEAILSAKSAVEENGVKLMLGFNRRFDVNFSNIQKVVEAGGIGEPHILRITSRDPNPPSLEYLRSSGGIFLDMSIHDFDMARFITGSEVKEVFVKGDALINPAIKDFGDIDTAVIVLTFENGAIGVIDNSRKAVYGYDQRLEIFGSKGMANADNNKLDNVTIYDDKAGHSALTQPFFLERYEQAYRVCLKTFIQTIQEDKPSPVDVHDGLMATVIGIAAQKSLNEGRTVSIEEVLDLSTIGLNL</sequence>
<proteinExistence type="inferred from homology"/>
<dbReference type="Pfam" id="PF01408">
    <property type="entry name" value="GFO_IDH_MocA"/>
    <property type="match status" value="1"/>
</dbReference>
<dbReference type="InterPro" id="IPR000683">
    <property type="entry name" value="Gfo/Idh/MocA-like_OxRdtase_N"/>
</dbReference>
<dbReference type="EMBL" id="FOXH01000006">
    <property type="protein sequence ID" value="SFP81568.1"/>
    <property type="molecule type" value="Genomic_DNA"/>
</dbReference>
<dbReference type="OrthoDB" id="9795543at2"/>
<dbReference type="Gene3D" id="3.40.50.720">
    <property type="entry name" value="NAD(P)-binding Rossmann-like Domain"/>
    <property type="match status" value="1"/>
</dbReference>
<dbReference type="GO" id="GO:0016491">
    <property type="term" value="F:oxidoreductase activity"/>
    <property type="evidence" value="ECO:0007669"/>
    <property type="project" value="UniProtKB-KW"/>
</dbReference>
<evidence type="ECO:0000259" key="4">
    <source>
        <dbReference type="Pfam" id="PF22725"/>
    </source>
</evidence>
<dbReference type="Pfam" id="PF22725">
    <property type="entry name" value="GFO_IDH_MocA_C3"/>
    <property type="match status" value="1"/>
</dbReference>
<feature type="domain" description="Gfo/Idh/MocA-like oxidoreductase N-terminal" evidence="3">
    <location>
        <begin position="5"/>
        <end position="124"/>
    </location>
</feature>
<keyword evidence="6" id="KW-1185">Reference proteome</keyword>
<dbReference type="InterPro" id="IPR036291">
    <property type="entry name" value="NAD(P)-bd_dom_sf"/>
</dbReference>
<dbReference type="GO" id="GO:0000166">
    <property type="term" value="F:nucleotide binding"/>
    <property type="evidence" value="ECO:0007669"/>
    <property type="project" value="InterPro"/>
</dbReference>
<evidence type="ECO:0000259" key="3">
    <source>
        <dbReference type="Pfam" id="PF01408"/>
    </source>
</evidence>
<dbReference type="InterPro" id="IPR055170">
    <property type="entry name" value="GFO_IDH_MocA-like_dom"/>
</dbReference>
<dbReference type="PANTHER" id="PTHR42840:SF3">
    <property type="entry name" value="BINDING ROSSMANN FOLD OXIDOREDUCTASE, PUTATIVE (AFU_ORTHOLOGUE AFUA_2G10240)-RELATED"/>
    <property type="match status" value="1"/>
</dbReference>
<dbReference type="NCBIfam" id="TIGR04380">
    <property type="entry name" value="myo_inos_iolG"/>
    <property type="match status" value="1"/>
</dbReference>
<feature type="domain" description="GFO/IDH/MocA-like oxidoreductase" evidence="4">
    <location>
        <begin position="134"/>
        <end position="252"/>
    </location>
</feature>
<dbReference type="RefSeq" id="WP_092017094.1">
    <property type="nucleotide sequence ID" value="NZ_FOXH01000006.1"/>
</dbReference>
<dbReference type="STRING" id="1079859.SAMN04515674_10617"/>
<name>A0A1I5TF40_9BACT</name>
<dbReference type="SUPFAM" id="SSF51735">
    <property type="entry name" value="NAD(P)-binding Rossmann-fold domains"/>
    <property type="match status" value="1"/>
</dbReference>
<evidence type="ECO:0000313" key="6">
    <source>
        <dbReference type="Proteomes" id="UP000199306"/>
    </source>
</evidence>
<gene>
    <name evidence="5" type="ORF">SAMN04515674_10617</name>
</gene>
<accession>A0A1I5TF40</accession>
<evidence type="ECO:0000256" key="2">
    <source>
        <dbReference type="ARBA" id="ARBA00023002"/>
    </source>
</evidence>
<dbReference type="FunFam" id="3.30.360.10:FF:000023">
    <property type="entry name" value="Inositol 2-dehydrogenase"/>
    <property type="match status" value="1"/>
</dbReference>
<dbReference type="InterPro" id="IPR030827">
    <property type="entry name" value="Myo_inos_IolG"/>
</dbReference>
<keyword evidence="2" id="KW-0560">Oxidoreductase</keyword>
<evidence type="ECO:0000313" key="5">
    <source>
        <dbReference type="EMBL" id="SFP81568.1"/>
    </source>
</evidence>
<dbReference type="Proteomes" id="UP000199306">
    <property type="component" value="Unassembled WGS sequence"/>
</dbReference>